<organism evidence="2 3">
    <name type="scientific">Tepidicaulis marinus</name>
    <dbReference type="NCBI Taxonomy" id="1333998"/>
    <lineage>
        <taxon>Bacteria</taxon>
        <taxon>Pseudomonadati</taxon>
        <taxon>Pseudomonadota</taxon>
        <taxon>Alphaproteobacteria</taxon>
        <taxon>Hyphomicrobiales</taxon>
        <taxon>Parvibaculaceae</taxon>
        <taxon>Tepidicaulis</taxon>
    </lineage>
</organism>
<dbReference type="RefSeq" id="WP_052379102.1">
    <property type="nucleotide sequence ID" value="NZ_BBIO01000001.1"/>
</dbReference>
<dbReference type="Proteomes" id="UP000028702">
    <property type="component" value="Unassembled WGS sequence"/>
</dbReference>
<feature type="region of interest" description="Disordered" evidence="1">
    <location>
        <begin position="235"/>
        <end position="289"/>
    </location>
</feature>
<feature type="region of interest" description="Disordered" evidence="1">
    <location>
        <begin position="36"/>
        <end position="76"/>
    </location>
</feature>
<sequence length="325" mass="33061">MSLETAADLPLYLRLGNKRGTNALAELRAANLRKAQESAAVQPETGAKAQNSLTRSAETRQSLATPPAVDGQEKAEENGLSFSDLIDVINPLQHLPVVSTLYREWTGDEIAPAAKVVGGAIYGGPIGAAASLVNAVIEESTGKDIGGHALALLGSEEEAGPQLAANEPRAAETAAAPSLAAQTALAAPAEEAAPQQTAQLAHAPIPTQGSAETKAAASGLPSLSEEGWDALLRSVKDPGTLKRPETAEAASKTAPEKKAGKPEQLASAAPAASASSEAAAWPPQPGAIDPLTLIARSLDKYEAGKAAGFGAAFSGETGTRTDERF</sequence>
<gene>
    <name evidence="2" type="ORF">M2A_0185</name>
</gene>
<feature type="compositionally biased region" description="Low complexity" evidence="1">
    <location>
        <begin position="266"/>
        <end position="281"/>
    </location>
</feature>
<name>A0A081B6L8_9HYPH</name>
<feature type="compositionally biased region" description="Basic and acidic residues" evidence="1">
    <location>
        <begin position="235"/>
        <end position="246"/>
    </location>
</feature>
<protein>
    <submittedName>
        <fullName evidence="2">Conserved protein</fullName>
    </submittedName>
</protein>
<dbReference type="AlphaFoldDB" id="A0A081B6L8"/>
<proteinExistence type="predicted"/>
<keyword evidence="3" id="KW-1185">Reference proteome</keyword>
<evidence type="ECO:0000313" key="3">
    <source>
        <dbReference type="Proteomes" id="UP000028702"/>
    </source>
</evidence>
<feature type="region of interest" description="Disordered" evidence="1">
    <location>
        <begin position="159"/>
        <end position="200"/>
    </location>
</feature>
<dbReference type="STRING" id="1333998.M2A_0185"/>
<dbReference type="eggNOG" id="ENOG5032Y8M">
    <property type="taxonomic scope" value="Bacteria"/>
</dbReference>
<comment type="caution">
    <text evidence="2">The sequence shown here is derived from an EMBL/GenBank/DDBJ whole genome shotgun (WGS) entry which is preliminary data.</text>
</comment>
<accession>A0A081B6L8</accession>
<feature type="compositionally biased region" description="Polar residues" evidence="1">
    <location>
        <begin position="48"/>
        <end position="64"/>
    </location>
</feature>
<evidence type="ECO:0000256" key="1">
    <source>
        <dbReference type="SAM" id="MobiDB-lite"/>
    </source>
</evidence>
<feature type="compositionally biased region" description="Low complexity" evidence="1">
    <location>
        <begin position="163"/>
        <end position="200"/>
    </location>
</feature>
<evidence type="ECO:0000313" key="2">
    <source>
        <dbReference type="EMBL" id="GAK43686.1"/>
    </source>
</evidence>
<reference evidence="2 3" key="1">
    <citation type="submission" date="2014-07" db="EMBL/GenBank/DDBJ databases">
        <title>Tepidicaulis marinum gen. nov., sp. nov., a novel marine bacterium denitrifying nitrate to nitrous oxide strictly under microaerobic conditions.</title>
        <authorList>
            <person name="Takeuchi M."/>
            <person name="Yamagishi T."/>
            <person name="Kamagata Y."/>
            <person name="Oshima K."/>
            <person name="Hattori M."/>
            <person name="Katayama T."/>
            <person name="Hanada S."/>
            <person name="Tamaki H."/>
            <person name="Marumo K."/>
            <person name="Maeda H."/>
            <person name="Nedachi M."/>
            <person name="Iwasaki W."/>
            <person name="Suwa Y."/>
            <person name="Sakata S."/>
        </authorList>
    </citation>
    <scope>NUCLEOTIDE SEQUENCE [LARGE SCALE GENOMIC DNA]</scope>
    <source>
        <strain evidence="2 3">MA2</strain>
    </source>
</reference>
<dbReference type="EMBL" id="BBIO01000001">
    <property type="protein sequence ID" value="GAK43686.1"/>
    <property type="molecule type" value="Genomic_DNA"/>
</dbReference>